<dbReference type="EMBL" id="JAMZEK010000004">
    <property type="protein sequence ID" value="MCP1375701.1"/>
    <property type="molecule type" value="Genomic_DNA"/>
</dbReference>
<proteinExistence type="predicted"/>
<accession>A0ABT1FEB0</accession>
<sequence length="421" mass="45708">MKPAHVRIRTVAPDTPLGERFATGLGYPLRGAALPTLVGLALVHYLGLLPLFLGTAASLLVWGATWRYAAECMLHTANGFADPPDVGLGDSDRAAWGLTAVHVLAAICCVAAPLYSPELFWPTLLAVALVLPAIDMALAFDGSLPLALNPLHWGEIIRRFGWAYLLPVGINVTVGILAVLASMISARLPRLLSLPLFAFAYTYLIVLGFHLMGAMIHRRHEHFGLTPEAELITEALGGNDDQRLLDHVRELATNDPMAATRLLVPRLQDREAPAELHQAYRDLLRRQQLTDALLVHGQIRIAALMANSQPRKALGMVQDCLTIDPDFLPDDPGNAGALAEAASRSGMRRMALKLCRGWLARWPRDGRAPAVALLAARELEAEGQAMEAAVLLGRIASAWTDHPQHDELLARIQQLHSGTRA</sequence>
<protein>
    <submittedName>
        <fullName evidence="2">Uncharacterized protein</fullName>
    </submittedName>
</protein>
<feature type="transmembrane region" description="Helical" evidence="1">
    <location>
        <begin position="42"/>
        <end position="64"/>
    </location>
</feature>
<feature type="transmembrane region" description="Helical" evidence="1">
    <location>
        <begin position="161"/>
        <end position="184"/>
    </location>
</feature>
<dbReference type="Proteomes" id="UP001204615">
    <property type="component" value="Unassembled WGS sequence"/>
</dbReference>
<reference evidence="2 3" key="1">
    <citation type="submission" date="2022-06" db="EMBL/GenBank/DDBJ databases">
        <title>Dyella sp. Sa strain:Sa Genome sequencing.</title>
        <authorList>
            <person name="Park S."/>
        </authorList>
    </citation>
    <scope>NUCLEOTIDE SEQUENCE [LARGE SCALE GENOMIC DNA]</scope>
    <source>
        <strain evidence="2 3">Sa</strain>
    </source>
</reference>
<evidence type="ECO:0000313" key="2">
    <source>
        <dbReference type="EMBL" id="MCP1375701.1"/>
    </source>
</evidence>
<name>A0ABT1FEB0_9GAMM</name>
<keyword evidence="1" id="KW-0472">Membrane</keyword>
<gene>
    <name evidence="2" type="ORF">NC595_16765</name>
</gene>
<evidence type="ECO:0000256" key="1">
    <source>
        <dbReference type="SAM" id="Phobius"/>
    </source>
</evidence>
<keyword evidence="1" id="KW-1133">Transmembrane helix</keyword>
<dbReference type="RefSeq" id="WP_253568436.1">
    <property type="nucleotide sequence ID" value="NZ_JAMZEK010000004.1"/>
</dbReference>
<keyword evidence="3" id="KW-1185">Reference proteome</keyword>
<keyword evidence="1" id="KW-0812">Transmembrane</keyword>
<organism evidence="2 3">
    <name type="scientific">Dyella lutea</name>
    <dbReference type="NCBI Taxonomy" id="2950441"/>
    <lineage>
        <taxon>Bacteria</taxon>
        <taxon>Pseudomonadati</taxon>
        <taxon>Pseudomonadota</taxon>
        <taxon>Gammaproteobacteria</taxon>
        <taxon>Lysobacterales</taxon>
        <taxon>Rhodanobacteraceae</taxon>
        <taxon>Dyella</taxon>
    </lineage>
</organism>
<feature type="transmembrane region" description="Helical" evidence="1">
    <location>
        <begin position="94"/>
        <end position="114"/>
    </location>
</feature>
<feature type="transmembrane region" description="Helical" evidence="1">
    <location>
        <begin position="120"/>
        <end position="140"/>
    </location>
</feature>
<comment type="caution">
    <text evidence="2">The sequence shown here is derived from an EMBL/GenBank/DDBJ whole genome shotgun (WGS) entry which is preliminary data.</text>
</comment>
<evidence type="ECO:0000313" key="3">
    <source>
        <dbReference type="Proteomes" id="UP001204615"/>
    </source>
</evidence>
<feature type="transmembrane region" description="Helical" evidence="1">
    <location>
        <begin position="196"/>
        <end position="216"/>
    </location>
</feature>